<feature type="compositionally biased region" description="Basic and acidic residues" evidence="1">
    <location>
        <begin position="100"/>
        <end position="110"/>
    </location>
</feature>
<feature type="region of interest" description="Disordered" evidence="1">
    <location>
        <begin position="142"/>
        <end position="189"/>
    </location>
</feature>
<keyword evidence="2" id="KW-0732">Signal</keyword>
<organism evidence="3 4">
    <name type="scientific">Galleria mellonella</name>
    <name type="common">Greater wax moth</name>
    <dbReference type="NCBI Taxonomy" id="7137"/>
    <lineage>
        <taxon>Eukaryota</taxon>
        <taxon>Metazoa</taxon>
        <taxon>Ecdysozoa</taxon>
        <taxon>Arthropoda</taxon>
        <taxon>Hexapoda</taxon>
        <taxon>Insecta</taxon>
        <taxon>Pterygota</taxon>
        <taxon>Neoptera</taxon>
        <taxon>Endopterygota</taxon>
        <taxon>Lepidoptera</taxon>
        <taxon>Glossata</taxon>
        <taxon>Ditrysia</taxon>
        <taxon>Pyraloidea</taxon>
        <taxon>Pyralidae</taxon>
        <taxon>Galleriinae</taxon>
        <taxon>Galleria</taxon>
    </lineage>
</organism>
<name>A0A6J3BUX1_GALME</name>
<evidence type="ECO:0000313" key="3">
    <source>
        <dbReference type="Proteomes" id="UP001652740"/>
    </source>
</evidence>
<dbReference type="GeneID" id="116412771"/>
<sequence length="330" mass="37139">MTFIIKHKWTLATWFLIIIRSVNVQIAVPMYPPPVYAVPPPPIAVAVAVPIAMRMPFKTTERTTTTSTTEANIAMRMPVPVLMSGAVPYPMMRPPHWPSKKPELNERDNRPPLPPPPAYSATGFGIPSIVAQPPVIVLPFPLRPQPPIRIRPSRRPSSSDSESSDTSDTSDSMTCSSSSKCYTREGRYSKRHRGIKKRLFANRRHLNPSRIEVSDNELVQPVLSYISRNGDVKFTKRISRYEADKLLGDDNSRQQPQTVRVMTGNEPANSRLVVISEDADTIHFDDYKRKRIVLRNDGANHVLGEGKKQIVFKPPADKRISNLSLSFQII</sequence>
<feature type="region of interest" description="Disordered" evidence="1">
    <location>
        <begin position="98"/>
        <end position="119"/>
    </location>
</feature>
<proteinExistence type="predicted"/>
<keyword evidence="3" id="KW-1185">Reference proteome</keyword>
<dbReference type="AlphaFoldDB" id="A0A6J3BUX1"/>
<reference evidence="4" key="1">
    <citation type="submission" date="2025-08" db="UniProtKB">
        <authorList>
            <consortium name="RefSeq"/>
        </authorList>
    </citation>
    <scope>IDENTIFICATION</scope>
    <source>
        <tissue evidence="4">Whole larvae</tissue>
    </source>
</reference>
<dbReference type="InParanoid" id="A0A6J3BUX1"/>
<feature type="signal peptide" evidence="2">
    <location>
        <begin position="1"/>
        <end position="24"/>
    </location>
</feature>
<protein>
    <submittedName>
        <fullName evidence="4">Uncharacterized protein LOC116412771</fullName>
    </submittedName>
</protein>
<dbReference type="KEGG" id="gmw:116412771"/>
<gene>
    <name evidence="4" type="primary">LOC116412771</name>
</gene>
<feature type="compositionally biased region" description="Low complexity" evidence="1">
    <location>
        <begin position="155"/>
        <end position="179"/>
    </location>
</feature>
<evidence type="ECO:0000313" key="4">
    <source>
        <dbReference type="RefSeq" id="XP_031763701.2"/>
    </source>
</evidence>
<evidence type="ECO:0000256" key="1">
    <source>
        <dbReference type="SAM" id="MobiDB-lite"/>
    </source>
</evidence>
<dbReference type="RefSeq" id="XP_031763701.2">
    <property type="nucleotide sequence ID" value="XM_031907841.2"/>
</dbReference>
<accession>A0A6J3BUX1</accession>
<feature type="chain" id="PRO_5045708910" evidence="2">
    <location>
        <begin position="25"/>
        <end position="330"/>
    </location>
</feature>
<dbReference type="Proteomes" id="UP001652740">
    <property type="component" value="Unplaced"/>
</dbReference>
<evidence type="ECO:0000256" key="2">
    <source>
        <dbReference type="SAM" id="SignalP"/>
    </source>
</evidence>